<dbReference type="PANTHER" id="PTHR11106">
    <property type="entry name" value="GANGLIOSIDE INDUCED DIFFERENTIATION ASSOCIATED PROTEIN 2-RELATED"/>
    <property type="match status" value="1"/>
</dbReference>
<dbReference type="NCBIfam" id="NF001664">
    <property type="entry name" value="PRK00431.1-6"/>
    <property type="match status" value="1"/>
</dbReference>
<protein>
    <submittedName>
        <fullName evidence="2">RNase III inhibitor</fullName>
    </submittedName>
</protein>
<evidence type="ECO:0000313" key="3">
    <source>
        <dbReference type="Proteomes" id="UP001165044"/>
    </source>
</evidence>
<dbReference type="Pfam" id="PF01661">
    <property type="entry name" value="Macro"/>
    <property type="match status" value="1"/>
</dbReference>
<organism evidence="2 3">
    <name type="scientific">Geothrix edaphica</name>
    <dbReference type="NCBI Taxonomy" id="2927976"/>
    <lineage>
        <taxon>Bacteria</taxon>
        <taxon>Pseudomonadati</taxon>
        <taxon>Acidobacteriota</taxon>
        <taxon>Holophagae</taxon>
        <taxon>Holophagales</taxon>
        <taxon>Holophagaceae</taxon>
        <taxon>Geothrix</taxon>
    </lineage>
</organism>
<dbReference type="Gene3D" id="3.40.220.10">
    <property type="entry name" value="Leucine Aminopeptidase, subunit E, domain 1"/>
    <property type="match status" value="1"/>
</dbReference>
<gene>
    <name evidence="2" type="ORF">GETHED_08440</name>
</gene>
<dbReference type="PROSITE" id="PS51154">
    <property type="entry name" value="MACRO"/>
    <property type="match status" value="1"/>
</dbReference>
<evidence type="ECO:0000313" key="2">
    <source>
        <dbReference type="EMBL" id="GLH66480.1"/>
    </source>
</evidence>
<feature type="domain" description="Macro" evidence="1">
    <location>
        <begin position="1"/>
        <end position="172"/>
    </location>
</feature>
<sequence>MSSERLQVVQADITTLAVDAIVNAANRSLLGGGGVDGAIHRAAGPDLLGECRGLGGCPPGQAKLTGGHRLPARFVIHAVGPVWNGGQQGEDETLASCYRASLQLAEAHSCGSVAFPAISTGIYGFPADRAAAIAVATCRAWLAAYDLPQTITLVAFDARSLMVLRSALEKEA</sequence>
<dbReference type="PANTHER" id="PTHR11106:SF27">
    <property type="entry name" value="MACRO DOMAIN-CONTAINING PROTEIN"/>
    <property type="match status" value="1"/>
</dbReference>
<reference evidence="2" key="1">
    <citation type="journal article" date="2023" name="Antonie Van Leeuwenhoek">
        <title>Mesoterricola silvestris gen. nov., sp. nov., Mesoterricola sediminis sp. nov., Geothrix oryzae sp. nov., Geothrix edaphica sp. nov., Geothrix rubra sp. nov., and Geothrix limicola sp. nov., six novel members of Acidobacteriota isolated from soils.</title>
        <authorList>
            <person name="Itoh H."/>
            <person name="Sugisawa Y."/>
            <person name="Mise K."/>
            <person name="Xu Z."/>
            <person name="Kuniyasu M."/>
            <person name="Ushijima N."/>
            <person name="Kawano K."/>
            <person name="Kobayashi E."/>
            <person name="Shiratori Y."/>
            <person name="Masuda Y."/>
            <person name="Senoo K."/>
        </authorList>
    </citation>
    <scope>NUCLEOTIDE SEQUENCE</scope>
    <source>
        <strain evidence="2">Red802</strain>
    </source>
</reference>
<dbReference type="InterPro" id="IPR043472">
    <property type="entry name" value="Macro_dom-like"/>
</dbReference>
<dbReference type="SUPFAM" id="SSF52949">
    <property type="entry name" value="Macro domain-like"/>
    <property type="match status" value="1"/>
</dbReference>
<dbReference type="RefSeq" id="WP_285606763.1">
    <property type="nucleotide sequence ID" value="NZ_BSDC01000001.1"/>
</dbReference>
<comment type="caution">
    <text evidence="2">The sequence shown here is derived from an EMBL/GenBank/DDBJ whole genome shotgun (WGS) entry which is preliminary data.</text>
</comment>
<accession>A0ABQ5PWG9</accession>
<dbReference type="CDD" id="cd02908">
    <property type="entry name" value="Macro_OAADPr_deacetylase"/>
    <property type="match status" value="1"/>
</dbReference>
<dbReference type="EMBL" id="BSDC01000001">
    <property type="protein sequence ID" value="GLH66480.1"/>
    <property type="molecule type" value="Genomic_DNA"/>
</dbReference>
<dbReference type="InterPro" id="IPR002589">
    <property type="entry name" value="Macro_dom"/>
</dbReference>
<proteinExistence type="predicted"/>
<dbReference type="Proteomes" id="UP001165044">
    <property type="component" value="Unassembled WGS sequence"/>
</dbReference>
<dbReference type="SMART" id="SM00506">
    <property type="entry name" value="A1pp"/>
    <property type="match status" value="1"/>
</dbReference>
<keyword evidence="3" id="KW-1185">Reference proteome</keyword>
<name>A0ABQ5PWG9_9BACT</name>
<evidence type="ECO:0000259" key="1">
    <source>
        <dbReference type="PROSITE" id="PS51154"/>
    </source>
</evidence>